<dbReference type="AlphaFoldDB" id="B5I9Y2"/>
<name>B5I9Y2_ACIB4</name>
<dbReference type="GeneID" id="8827519"/>
<evidence type="ECO:0000313" key="2">
    <source>
        <dbReference type="Proteomes" id="UP000001400"/>
    </source>
</evidence>
<dbReference type="STRING" id="439481.Aboo_0574"/>
<dbReference type="eggNOG" id="arCOG03400">
    <property type="taxonomic scope" value="Archaea"/>
</dbReference>
<dbReference type="EMBL" id="CP001941">
    <property type="protein sequence ID" value="ADD08385.1"/>
    <property type="molecule type" value="Genomic_DNA"/>
</dbReference>
<dbReference type="HOGENOM" id="CLU_1036639_0_0_2"/>
<dbReference type="InterPro" id="IPR012340">
    <property type="entry name" value="NA-bd_OB-fold"/>
</dbReference>
<dbReference type="Proteomes" id="UP000001400">
    <property type="component" value="Chromosome"/>
</dbReference>
<dbReference type="KEGG" id="abi:Aboo_0574"/>
<dbReference type="RefSeq" id="WP_008081974.1">
    <property type="nucleotide sequence ID" value="NC_013926.1"/>
</dbReference>
<proteinExistence type="predicted"/>
<protein>
    <submittedName>
        <fullName evidence="1">Nucleic acid binding OB-fold tRNA/helicase-type</fullName>
    </submittedName>
</protein>
<sequence>MEDRYCPNCGRYVGSLEVCPYCGTKIPKHTGYYYAKYGALTFALIGIVLLLIFAQNVPVQYVHIKDISQTYNYGTVEIKGIVSSAPSLIVYKEGSATLYIDVDDGTGIMSVHVYSPTVEKLAKANKLPGYGEYVDVIGEVYIRGSNIYMIVNSPEEINIIKPKPVQMSIADINSIEYPYAKYVRVELNATVLKVYETSRGSYVLNITDGTGYMDMYLPYSVVYFSNMDVKSLEGKKINVVGSIEWYGSFMNGYWELIPSDINDIKVIG</sequence>
<keyword evidence="2" id="KW-1185">Reference proteome</keyword>
<dbReference type="eggNOG" id="arCOG01917">
    <property type="taxonomic scope" value="Archaea"/>
</dbReference>
<dbReference type="Gene3D" id="2.40.50.140">
    <property type="entry name" value="Nucleic acid-binding proteins"/>
    <property type="match status" value="1"/>
</dbReference>
<evidence type="ECO:0000313" key="1">
    <source>
        <dbReference type="EMBL" id="ADD08385.1"/>
    </source>
</evidence>
<accession>B5I9Y2</accession>
<reference evidence="1" key="1">
    <citation type="submission" date="2010-02" db="EMBL/GenBank/DDBJ databases">
        <title>Complete sequence of Aciduliprofundum boonei T469.</title>
        <authorList>
            <consortium name="US DOE Joint Genome Institute"/>
            <person name="Lucas S."/>
            <person name="Copeland A."/>
            <person name="Lapidus A."/>
            <person name="Cheng J.-F."/>
            <person name="Bruce D."/>
            <person name="Goodwin L."/>
            <person name="Pitluck S."/>
            <person name="Saunders E."/>
            <person name="Detter J.C."/>
            <person name="Han C."/>
            <person name="Tapia R."/>
            <person name="Land M."/>
            <person name="Hauser L."/>
            <person name="Kyrpides N."/>
            <person name="Mikhailova N."/>
            <person name="Flores G."/>
            <person name="Reysenbach A.-L."/>
            <person name="Woyke T."/>
        </authorList>
    </citation>
    <scope>NUCLEOTIDE SEQUENCE</scope>
    <source>
        <strain evidence="1">T469</strain>
    </source>
</reference>
<dbReference type="OrthoDB" id="92368at2157"/>
<gene>
    <name evidence="1" type="ordered locus">Aboo_0574</name>
</gene>
<organism evidence="1 2">
    <name type="scientific">Aciduliprofundum boonei (strain DSM 19572 / T469)</name>
    <dbReference type="NCBI Taxonomy" id="439481"/>
    <lineage>
        <taxon>Archaea</taxon>
        <taxon>Methanobacteriati</taxon>
        <taxon>Thermoplasmatota</taxon>
        <taxon>DHVE2 group</taxon>
        <taxon>Candidatus Aciduliprofundum</taxon>
    </lineage>
</organism>